<reference evidence="6 7" key="1">
    <citation type="submission" date="2018-10" db="EMBL/GenBank/DDBJ databases">
        <title>Co-occurring genomic capacity for anaerobic methane metabolism and dissimilatory sulfite reduction discovered in the Korarchaeota.</title>
        <authorList>
            <person name="Mckay L.J."/>
            <person name="Dlakic M."/>
            <person name="Fields M.W."/>
            <person name="Delmont T.O."/>
            <person name="Eren A.M."/>
            <person name="Jay Z.J."/>
            <person name="Klingelsmith K.B."/>
            <person name="Rusch D.B."/>
            <person name="Inskeep W.P."/>
        </authorList>
    </citation>
    <scope>NUCLEOTIDE SEQUENCE [LARGE SCALE GENOMIC DNA]</scope>
    <source>
        <strain evidence="6 7">MDKW</strain>
    </source>
</reference>
<dbReference type="PANTHER" id="PTHR42957:SF2">
    <property type="entry name" value="HELICASE HERA CENTRAL DOMAIN-CONTAINING PROTEIN"/>
    <property type="match status" value="1"/>
</dbReference>
<gene>
    <name evidence="6" type="ORF">D6D85_15950</name>
</gene>
<feature type="domain" description="Helicase HerA central" evidence="5">
    <location>
        <begin position="137"/>
        <end position="392"/>
    </location>
</feature>
<dbReference type="OrthoDB" id="107033at2157"/>
<dbReference type="AlphaFoldDB" id="A0A429GCI3"/>
<evidence type="ECO:0000256" key="4">
    <source>
        <dbReference type="ARBA" id="ARBA00048988"/>
    </source>
</evidence>
<dbReference type="PANTHER" id="PTHR42957">
    <property type="entry name" value="HELICASE MJ1565-RELATED"/>
    <property type="match status" value="1"/>
</dbReference>
<keyword evidence="6" id="KW-0547">Nucleotide-binding</keyword>
<name>A0A429GCI3_9CREN</name>
<dbReference type="RefSeq" id="WP_125672951.1">
    <property type="nucleotide sequence ID" value="NZ_RCOS01000174.1"/>
</dbReference>
<comment type="catalytic activity">
    <reaction evidence="4">
        <text>ATP + H2O = ADP + phosphate + H(+)</text>
        <dbReference type="Rhea" id="RHEA:13065"/>
        <dbReference type="ChEBI" id="CHEBI:15377"/>
        <dbReference type="ChEBI" id="CHEBI:15378"/>
        <dbReference type="ChEBI" id="CHEBI:30616"/>
        <dbReference type="ChEBI" id="CHEBI:43474"/>
        <dbReference type="ChEBI" id="CHEBI:456216"/>
        <dbReference type="EC" id="5.6.2.4"/>
    </reaction>
</comment>
<dbReference type="Proteomes" id="UP000277582">
    <property type="component" value="Unassembled WGS sequence"/>
</dbReference>
<dbReference type="InterPro" id="IPR002789">
    <property type="entry name" value="HerA_central"/>
</dbReference>
<evidence type="ECO:0000256" key="1">
    <source>
        <dbReference type="ARBA" id="ARBA00007816"/>
    </source>
</evidence>
<comment type="catalytic activity">
    <reaction evidence="3">
        <text>ATP + H2O = ADP + phosphate + H(+)</text>
        <dbReference type="Rhea" id="RHEA:13065"/>
        <dbReference type="ChEBI" id="CHEBI:15377"/>
        <dbReference type="ChEBI" id="CHEBI:15378"/>
        <dbReference type="ChEBI" id="CHEBI:30616"/>
        <dbReference type="ChEBI" id="CHEBI:43474"/>
        <dbReference type="ChEBI" id="CHEBI:456216"/>
        <dbReference type="EC" id="5.6.2.3"/>
    </reaction>
</comment>
<evidence type="ECO:0000256" key="3">
    <source>
        <dbReference type="ARBA" id="ARBA00048954"/>
    </source>
</evidence>
<accession>A0A429GCI3</accession>
<dbReference type="GO" id="GO:0043138">
    <property type="term" value="F:3'-5' DNA helicase activity"/>
    <property type="evidence" value="ECO:0007669"/>
    <property type="project" value="UniProtKB-EC"/>
</dbReference>
<sequence length="553" mass="61971">MISPQDVVGIILSGSTTTEATCQLLEYAERGGIKEGMLLLVKSQERKLLARVAQIIPYNAFYTEGDPWSEARRKGLPIPEDVARRYEICKLDLLIEIPRSEIRSPPQPGDFVLRIDPKKHQKDIFGVSSEDPKHVWIGTLSGYEKSSLPIPLYVENIPMHIAIFGVTGSGKSFTTGALIEKLSEIPVKKDTTVSYPMIVIDAHGDYTDYANYVANGGKLGRIKWVKRYVFPRAFSRIDIRAIGNVQPIGINLDLISPRELAEAIILFYKGTLEGAELQVDNLEALFNYMEYKGYPKRQDLFTIGFEDLKNELEELAENINIHPSTKGAIRRALESFKTIEDKHNLLSVESDLKEVDFIDRITREGGLAIFDFSADGAPGVDLKTKQFVMTYLATLLFEQFTQYKVKKEDRYLLFIIEEAQNFCPDKSYPISSSLAHAKLSAIATQGRKFGLSLCLISQRPSFVDRIVLSMCNTFFIHRVSPEDVNFVRSISGGLPPSLVPRLTTMSTGDVIITGQMVTVPFPLVVHILESDRKVKPTIGKTNVCERLAELRGV</sequence>
<dbReference type="GO" id="GO:0005524">
    <property type="term" value="F:ATP binding"/>
    <property type="evidence" value="ECO:0007669"/>
    <property type="project" value="UniProtKB-KW"/>
</dbReference>
<evidence type="ECO:0000313" key="7">
    <source>
        <dbReference type="Proteomes" id="UP000277582"/>
    </source>
</evidence>
<dbReference type="Pfam" id="PF01935">
    <property type="entry name" value="DUF87"/>
    <property type="match status" value="1"/>
</dbReference>
<dbReference type="Gene3D" id="3.40.50.300">
    <property type="entry name" value="P-loop containing nucleotide triphosphate hydrolases"/>
    <property type="match status" value="2"/>
</dbReference>
<evidence type="ECO:0000259" key="5">
    <source>
        <dbReference type="Pfam" id="PF01935"/>
    </source>
</evidence>
<dbReference type="InterPro" id="IPR008571">
    <property type="entry name" value="HerA-like"/>
</dbReference>
<comment type="caution">
    <text evidence="6">The sequence shown here is derived from an EMBL/GenBank/DDBJ whole genome shotgun (WGS) entry which is preliminary data.</text>
</comment>
<organism evidence="6 7">
    <name type="scientific">Candidatus Methanodesulfokora washburnensis</name>
    <dbReference type="NCBI Taxonomy" id="2478471"/>
    <lineage>
        <taxon>Archaea</taxon>
        <taxon>Thermoproteota</taxon>
        <taxon>Candidatus Korarchaeia</taxon>
        <taxon>Candidatus Korarchaeia incertae sedis</taxon>
        <taxon>Candidatus Methanodesulfokora</taxon>
    </lineage>
</organism>
<keyword evidence="7" id="KW-1185">Reference proteome</keyword>
<dbReference type="InterPro" id="IPR027417">
    <property type="entry name" value="P-loop_NTPase"/>
</dbReference>
<protein>
    <submittedName>
        <fullName evidence="6">ATP-binding protein</fullName>
    </submittedName>
</protein>
<dbReference type="SUPFAM" id="SSF52540">
    <property type="entry name" value="P-loop containing nucleoside triphosphate hydrolases"/>
    <property type="match status" value="1"/>
</dbReference>
<evidence type="ECO:0000256" key="2">
    <source>
        <dbReference type="ARBA" id="ARBA00034617"/>
    </source>
</evidence>
<dbReference type="EMBL" id="RCOS01000174">
    <property type="protein sequence ID" value="RSN71496.1"/>
    <property type="molecule type" value="Genomic_DNA"/>
</dbReference>
<proteinExistence type="inferred from homology"/>
<evidence type="ECO:0000313" key="6">
    <source>
        <dbReference type="EMBL" id="RSN71496.1"/>
    </source>
</evidence>
<keyword evidence="6" id="KW-0067">ATP-binding</keyword>
<comment type="catalytic activity">
    <reaction evidence="2">
        <text>Couples ATP hydrolysis with the unwinding of duplex DNA by translocating in the 3'-5' direction.</text>
        <dbReference type="EC" id="5.6.2.4"/>
    </reaction>
</comment>
<dbReference type="GO" id="GO:0043139">
    <property type="term" value="F:5'-3' DNA helicase activity"/>
    <property type="evidence" value="ECO:0007669"/>
    <property type="project" value="UniProtKB-EC"/>
</dbReference>
<comment type="similarity">
    <text evidence="1">Belongs to the HerA family.</text>
</comment>